<proteinExistence type="predicted"/>
<dbReference type="Pfam" id="PF00440">
    <property type="entry name" value="TetR_N"/>
    <property type="match status" value="1"/>
</dbReference>
<dbReference type="PANTHER" id="PTHR30055">
    <property type="entry name" value="HTH-TYPE TRANSCRIPTIONAL REGULATOR RUTR"/>
    <property type="match status" value="1"/>
</dbReference>
<dbReference type="Gene3D" id="1.10.357.10">
    <property type="entry name" value="Tetracycline Repressor, domain 2"/>
    <property type="match status" value="1"/>
</dbReference>
<dbReference type="PRINTS" id="PR00455">
    <property type="entry name" value="HTHTETR"/>
</dbReference>
<keyword evidence="1 2" id="KW-0238">DNA-binding</keyword>
<accession>A0A5M9X0X0</accession>
<dbReference type="Proteomes" id="UP000323664">
    <property type="component" value="Unassembled WGS sequence"/>
</dbReference>
<evidence type="ECO:0000259" key="3">
    <source>
        <dbReference type="PROSITE" id="PS50977"/>
    </source>
</evidence>
<dbReference type="SUPFAM" id="SSF46689">
    <property type="entry name" value="Homeodomain-like"/>
    <property type="match status" value="1"/>
</dbReference>
<dbReference type="InterPro" id="IPR050109">
    <property type="entry name" value="HTH-type_TetR-like_transc_reg"/>
</dbReference>
<evidence type="ECO:0000256" key="2">
    <source>
        <dbReference type="PROSITE-ProRule" id="PRU00335"/>
    </source>
</evidence>
<dbReference type="PROSITE" id="PS01081">
    <property type="entry name" value="HTH_TETR_1"/>
    <property type="match status" value="1"/>
</dbReference>
<gene>
    <name evidence="4" type="ORF">EC604_25820</name>
</gene>
<evidence type="ECO:0000313" key="5">
    <source>
        <dbReference type="Proteomes" id="UP000323664"/>
    </source>
</evidence>
<dbReference type="EMBL" id="RIAS01000020">
    <property type="protein sequence ID" value="KAA8787253.1"/>
    <property type="molecule type" value="Genomic_DNA"/>
</dbReference>
<dbReference type="GO" id="GO:0000976">
    <property type="term" value="F:transcription cis-regulatory region binding"/>
    <property type="evidence" value="ECO:0007669"/>
    <property type="project" value="TreeGrafter"/>
</dbReference>
<dbReference type="InterPro" id="IPR001647">
    <property type="entry name" value="HTH_TetR"/>
</dbReference>
<feature type="DNA-binding region" description="H-T-H motif" evidence="2">
    <location>
        <begin position="47"/>
        <end position="66"/>
    </location>
</feature>
<protein>
    <submittedName>
        <fullName evidence="4">TetR/AcrR family transcriptional regulator</fullName>
    </submittedName>
</protein>
<feature type="domain" description="HTH tetR-type" evidence="3">
    <location>
        <begin position="24"/>
        <end position="84"/>
    </location>
</feature>
<comment type="caution">
    <text evidence="4">The sequence shown here is derived from an EMBL/GenBank/DDBJ whole genome shotgun (WGS) entry which is preliminary data.</text>
</comment>
<dbReference type="PROSITE" id="PS50977">
    <property type="entry name" value="HTH_TETR_2"/>
    <property type="match status" value="1"/>
</dbReference>
<reference evidence="4 5" key="1">
    <citation type="journal article" date="2019" name="J. Ind. Microbiol. Biotechnol.">
        <title>Paenibacillus amylolyticus 27C64 has a diverse set of carbohydrate-active enzymes and complete pectin deconstruction system.</title>
        <authorList>
            <person name="Keggi C."/>
            <person name="Doran-Peterson J."/>
        </authorList>
    </citation>
    <scope>NUCLEOTIDE SEQUENCE [LARGE SCALE GENOMIC DNA]</scope>
    <source>
        <strain evidence="4 5">27C64</strain>
    </source>
</reference>
<dbReference type="InterPro" id="IPR023772">
    <property type="entry name" value="DNA-bd_HTH_TetR-type_CS"/>
</dbReference>
<name>A0A5M9X0X0_PAEAM</name>
<organism evidence="4 5">
    <name type="scientific">Paenibacillus amylolyticus</name>
    <dbReference type="NCBI Taxonomy" id="1451"/>
    <lineage>
        <taxon>Bacteria</taxon>
        <taxon>Bacillati</taxon>
        <taxon>Bacillota</taxon>
        <taxon>Bacilli</taxon>
        <taxon>Bacillales</taxon>
        <taxon>Paenibacillaceae</taxon>
        <taxon>Paenibacillus</taxon>
    </lineage>
</organism>
<dbReference type="InterPro" id="IPR009057">
    <property type="entry name" value="Homeodomain-like_sf"/>
</dbReference>
<dbReference type="PANTHER" id="PTHR30055:SF226">
    <property type="entry name" value="HTH-TYPE TRANSCRIPTIONAL REGULATOR PKSA"/>
    <property type="match status" value="1"/>
</dbReference>
<dbReference type="GO" id="GO:0003700">
    <property type="term" value="F:DNA-binding transcription factor activity"/>
    <property type="evidence" value="ECO:0007669"/>
    <property type="project" value="TreeGrafter"/>
</dbReference>
<evidence type="ECO:0000313" key="4">
    <source>
        <dbReference type="EMBL" id="KAA8787253.1"/>
    </source>
</evidence>
<dbReference type="AlphaFoldDB" id="A0A5M9X0X0"/>
<sequence length="224" mass="26114">MELKEVILIQPKQRLEQERTSLRQKRRIEIIKAATVVFARQGFEQTTMQEIANEAILGVATIFRYFPKKEHLIVEVAANIVHSEIEILQDVLHDEGTCYEKMERIFDALVFYHQAHYQQNSKLIEAFECYVALSKEPLENIQIYQDKYDQLIHLFKELAHLGEQDGSVRTDMNTVETLITMINVFGNFSKKMSMLHDTDAFNTRVDLNQQFNILKTTFLSALKA</sequence>
<evidence type="ECO:0000256" key="1">
    <source>
        <dbReference type="ARBA" id="ARBA00023125"/>
    </source>
</evidence>